<dbReference type="EMBL" id="CP022384">
    <property type="protein sequence ID" value="ATA81480.1"/>
    <property type="molecule type" value="Genomic_DNA"/>
</dbReference>
<dbReference type="KEGG" id="clk:CGC53_03500"/>
<dbReference type="Proteomes" id="UP000217276">
    <property type="component" value="Chromosome"/>
</dbReference>
<dbReference type="AlphaFoldDB" id="A0A250F8N0"/>
<name>A0A250F8N0_9FLAO</name>
<sequence>MKTDKIMEQFKQSLEQVSETEAFAKLVAEIDAEPQEGQMTVREFADSLSYKVAINEPVSFDNQRKVS</sequence>
<keyword evidence="2" id="KW-1185">Reference proteome</keyword>
<evidence type="ECO:0000313" key="2">
    <source>
        <dbReference type="Proteomes" id="UP000217276"/>
    </source>
</evidence>
<protein>
    <submittedName>
        <fullName evidence="1">Uncharacterized protein</fullName>
    </submittedName>
</protein>
<reference evidence="2" key="1">
    <citation type="submission" date="2017-06" db="EMBL/GenBank/DDBJ databases">
        <title>Capnocytophaga spp. assemblies.</title>
        <authorList>
            <person name="Gulvik C.A."/>
        </authorList>
    </citation>
    <scope>NUCLEOTIDE SEQUENCE [LARGE SCALE GENOMIC DNA]</scope>
    <source>
        <strain evidence="2">H6253</strain>
    </source>
</reference>
<dbReference type="RefSeq" id="WP_095913347.1">
    <property type="nucleotide sequence ID" value="NZ_CP022384.1"/>
</dbReference>
<proteinExistence type="predicted"/>
<organism evidence="1 2">
    <name type="scientific">Capnocytophaga leadbetteri</name>
    <dbReference type="NCBI Taxonomy" id="327575"/>
    <lineage>
        <taxon>Bacteria</taxon>
        <taxon>Pseudomonadati</taxon>
        <taxon>Bacteroidota</taxon>
        <taxon>Flavobacteriia</taxon>
        <taxon>Flavobacteriales</taxon>
        <taxon>Flavobacteriaceae</taxon>
        <taxon>Capnocytophaga</taxon>
    </lineage>
</organism>
<gene>
    <name evidence="1" type="ORF">CGC53_03500</name>
</gene>
<accession>A0A250F8N0</accession>
<evidence type="ECO:0000313" key="1">
    <source>
        <dbReference type="EMBL" id="ATA81480.1"/>
    </source>
</evidence>